<keyword evidence="3" id="KW-1185">Reference proteome</keyword>
<evidence type="ECO:0000313" key="2">
    <source>
        <dbReference type="EMBL" id="KWS02383.1"/>
    </source>
</evidence>
<reference evidence="2 3" key="1">
    <citation type="journal article" date="2014" name="Genome Announc.">
        <title>Draft Genome Sequence of Lysobacter capsici AZ78, a Bacterium Antagonistic to Plant-Pathogenic Oomycetes.</title>
        <authorList>
            <person name="Puopolo G."/>
            <person name="Sonego P."/>
            <person name="Engelen K."/>
            <person name="Pertot I."/>
        </authorList>
    </citation>
    <scope>NUCLEOTIDE SEQUENCE [LARGE SCALE GENOMIC DNA]</scope>
    <source>
        <strain evidence="2 3">AZ78</strain>
    </source>
</reference>
<feature type="compositionally biased region" description="Polar residues" evidence="1">
    <location>
        <begin position="34"/>
        <end position="45"/>
    </location>
</feature>
<sequence>MLEPVVTGFSDRRDCEFALKHPHPHGGHDHAENGSASFSDPATGR</sequence>
<accession>A0A108U4G4</accession>
<dbReference type="AlphaFoldDB" id="A0A108U4G4"/>
<evidence type="ECO:0000256" key="1">
    <source>
        <dbReference type="SAM" id="MobiDB-lite"/>
    </source>
</evidence>
<dbReference type="Proteomes" id="UP000023435">
    <property type="component" value="Unassembled WGS sequence"/>
</dbReference>
<dbReference type="EMBL" id="JAJA02000002">
    <property type="protein sequence ID" value="KWS02383.1"/>
    <property type="molecule type" value="Genomic_DNA"/>
</dbReference>
<comment type="caution">
    <text evidence="2">The sequence shown here is derived from an EMBL/GenBank/DDBJ whole genome shotgun (WGS) entry which is preliminary data.</text>
</comment>
<evidence type="ECO:0000313" key="3">
    <source>
        <dbReference type="Proteomes" id="UP000023435"/>
    </source>
</evidence>
<organism evidence="2 3">
    <name type="scientific">Lysobacter capsici AZ78</name>
    <dbReference type="NCBI Taxonomy" id="1444315"/>
    <lineage>
        <taxon>Bacteria</taxon>
        <taxon>Pseudomonadati</taxon>
        <taxon>Pseudomonadota</taxon>
        <taxon>Gammaproteobacteria</taxon>
        <taxon>Lysobacterales</taxon>
        <taxon>Lysobacteraceae</taxon>
        <taxon>Lysobacter</taxon>
    </lineage>
</organism>
<proteinExistence type="predicted"/>
<gene>
    <name evidence="2" type="ORF">AZ78_5050</name>
</gene>
<name>A0A108U4G4_9GAMM</name>
<protein>
    <submittedName>
        <fullName evidence="2">Uncharacterized protein</fullName>
    </submittedName>
</protein>
<feature type="region of interest" description="Disordered" evidence="1">
    <location>
        <begin position="17"/>
        <end position="45"/>
    </location>
</feature>